<dbReference type="AlphaFoldDB" id="A0A1G5MDB7"/>
<reference evidence="8 9" key="1">
    <citation type="submission" date="2016-10" db="EMBL/GenBank/DDBJ databases">
        <authorList>
            <person name="de Groot N.N."/>
        </authorList>
    </citation>
    <scope>NUCLEOTIDE SEQUENCE [LARGE SCALE GENOMIC DNA]</scope>
    <source>
        <strain evidence="8 9">DSM 2698</strain>
    </source>
</reference>
<feature type="transmembrane region" description="Helical" evidence="6">
    <location>
        <begin position="238"/>
        <end position="256"/>
    </location>
</feature>
<evidence type="ECO:0000256" key="5">
    <source>
        <dbReference type="ARBA" id="ARBA00023136"/>
    </source>
</evidence>
<dbReference type="GO" id="GO:0022857">
    <property type="term" value="F:transmembrane transporter activity"/>
    <property type="evidence" value="ECO:0007669"/>
    <property type="project" value="InterPro"/>
</dbReference>
<evidence type="ECO:0000313" key="8">
    <source>
        <dbReference type="EMBL" id="SCZ22874.1"/>
    </source>
</evidence>
<feature type="transmembrane region" description="Helical" evidence="6">
    <location>
        <begin position="37"/>
        <end position="55"/>
    </location>
</feature>
<accession>A0A1G5MDB7</accession>
<dbReference type="RefSeq" id="WP_244665236.1">
    <property type="nucleotide sequence ID" value="NZ_NPBC01000001.1"/>
</dbReference>
<dbReference type="InterPro" id="IPR050189">
    <property type="entry name" value="MFS_Efflux_Transporters"/>
</dbReference>
<comment type="subcellular location">
    <subcellularLocation>
        <location evidence="1">Cell membrane</location>
        <topology evidence="1">Multi-pass membrane protein</topology>
    </subcellularLocation>
</comment>
<proteinExistence type="predicted"/>
<dbReference type="GO" id="GO:0005886">
    <property type="term" value="C:plasma membrane"/>
    <property type="evidence" value="ECO:0007669"/>
    <property type="project" value="UniProtKB-SubCell"/>
</dbReference>
<gene>
    <name evidence="8" type="ORF">SAMN03080610_00463</name>
</gene>
<dbReference type="STRING" id="1120955.SAMN03080610_00463"/>
<dbReference type="SUPFAM" id="SSF103473">
    <property type="entry name" value="MFS general substrate transporter"/>
    <property type="match status" value="1"/>
</dbReference>
<feature type="transmembrane region" description="Helical" evidence="6">
    <location>
        <begin position="126"/>
        <end position="153"/>
    </location>
</feature>
<protein>
    <submittedName>
        <fullName evidence="8">Predicted arabinose efflux permease, MFS family</fullName>
    </submittedName>
</protein>
<dbReference type="Proteomes" id="UP000199347">
    <property type="component" value="Unassembled WGS sequence"/>
</dbReference>
<dbReference type="EMBL" id="FMVW01000001">
    <property type="protein sequence ID" value="SCZ22874.1"/>
    <property type="molecule type" value="Genomic_DNA"/>
</dbReference>
<keyword evidence="3 6" id="KW-0812">Transmembrane</keyword>
<organism evidence="8 9">
    <name type="scientific">Afifella marina DSM 2698</name>
    <dbReference type="NCBI Taxonomy" id="1120955"/>
    <lineage>
        <taxon>Bacteria</taxon>
        <taxon>Pseudomonadati</taxon>
        <taxon>Pseudomonadota</taxon>
        <taxon>Alphaproteobacteria</taxon>
        <taxon>Hyphomicrobiales</taxon>
        <taxon>Afifellaceae</taxon>
        <taxon>Afifella</taxon>
    </lineage>
</organism>
<keyword evidence="4 6" id="KW-1133">Transmembrane helix</keyword>
<dbReference type="PANTHER" id="PTHR43124">
    <property type="entry name" value="PURINE EFFLUX PUMP PBUE"/>
    <property type="match status" value="1"/>
</dbReference>
<dbReference type="PROSITE" id="PS50850">
    <property type="entry name" value="MFS"/>
    <property type="match status" value="1"/>
</dbReference>
<dbReference type="InterPro" id="IPR020846">
    <property type="entry name" value="MFS_dom"/>
</dbReference>
<evidence type="ECO:0000259" key="7">
    <source>
        <dbReference type="PROSITE" id="PS50850"/>
    </source>
</evidence>
<dbReference type="Gene3D" id="1.20.1250.20">
    <property type="entry name" value="MFS general substrate transporter like domains"/>
    <property type="match status" value="1"/>
</dbReference>
<evidence type="ECO:0000256" key="1">
    <source>
        <dbReference type="ARBA" id="ARBA00004651"/>
    </source>
</evidence>
<feature type="transmembrane region" description="Helical" evidence="6">
    <location>
        <begin position="67"/>
        <end position="86"/>
    </location>
</feature>
<sequence>MSAAGFAATAIAYGPARMGFGLFLPEFRSSFEISTQTAGLISSLGFLGFFGGLLISQALTARDGPRLPVLSGLAVATLGTGIVAAAPNLPVLSAGILLAMSSAGFAWTPFNNAVHRSVSEQARPSALSSVSTGTSLGIAAAGAAGLTMSIWGVSWRMCWAAFMAAVALAFAANWVALREVAGTPGPGTAQRWRALLRRSTMPLLGIGLCYGITSAIYISFAADRIAQAGGVGSLPRNASGSLVFICYGVFGLCGLFTASTKAVTGLPWLLRLLMLASALSFALVAIWPTTWAGVVVSAALQGLYVMMMSAVLSFWSDRLFPSLPSQSFTAVLLAVAAGSVIGPVAAGTIADAFGSTSMFIGTAALAASAAAVFRSKHIRECPQAS</sequence>
<feature type="transmembrane region" description="Helical" evidence="6">
    <location>
        <begin position="92"/>
        <end position="114"/>
    </location>
</feature>
<feature type="transmembrane region" description="Helical" evidence="6">
    <location>
        <begin position="352"/>
        <end position="373"/>
    </location>
</feature>
<feature type="transmembrane region" description="Helical" evidence="6">
    <location>
        <begin position="293"/>
        <end position="315"/>
    </location>
</feature>
<feature type="transmembrane region" description="Helical" evidence="6">
    <location>
        <begin position="198"/>
        <end position="218"/>
    </location>
</feature>
<evidence type="ECO:0000256" key="2">
    <source>
        <dbReference type="ARBA" id="ARBA00022475"/>
    </source>
</evidence>
<dbReference type="Pfam" id="PF07690">
    <property type="entry name" value="MFS_1"/>
    <property type="match status" value="1"/>
</dbReference>
<keyword evidence="5 6" id="KW-0472">Membrane</keyword>
<feature type="transmembrane region" description="Helical" evidence="6">
    <location>
        <begin position="327"/>
        <end position="346"/>
    </location>
</feature>
<evidence type="ECO:0000256" key="6">
    <source>
        <dbReference type="SAM" id="Phobius"/>
    </source>
</evidence>
<evidence type="ECO:0000256" key="3">
    <source>
        <dbReference type="ARBA" id="ARBA00022692"/>
    </source>
</evidence>
<evidence type="ECO:0000313" key="9">
    <source>
        <dbReference type="Proteomes" id="UP000199347"/>
    </source>
</evidence>
<keyword evidence="9" id="KW-1185">Reference proteome</keyword>
<dbReference type="InterPro" id="IPR011701">
    <property type="entry name" value="MFS"/>
</dbReference>
<name>A0A1G5MDB7_AFIMA</name>
<feature type="transmembrane region" description="Helical" evidence="6">
    <location>
        <begin position="268"/>
        <end position="287"/>
    </location>
</feature>
<dbReference type="InterPro" id="IPR036259">
    <property type="entry name" value="MFS_trans_sf"/>
</dbReference>
<feature type="domain" description="Major facilitator superfamily (MFS) profile" evidence="7">
    <location>
        <begin position="1"/>
        <end position="385"/>
    </location>
</feature>
<keyword evidence="2" id="KW-1003">Cell membrane</keyword>
<dbReference type="PANTHER" id="PTHR43124:SF3">
    <property type="entry name" value="CHLORAMPHENICOL EFFLUX PUMP RV0191"/>
    <property type="match status" value="1"/>
</dbReference>
<feature type="transmembrane region" description="Helical" evidence="6">
    <location>
        <begin position="159"/>
        <end position="177"/>
    </location>
</feature>
<evidence type="ECO:0000256" key="4">
    <source>
        <dbReference type="ARBA" id="ARBA00022989"/>
    </source>
</evidence>